<dbReference type="EnsemblPlants" id="ORGLA07G0061600.1">
    <property type="protein sequence ID" value="ORGLA07G0061600.1"/>
    <property type="gene ID" value="ORGLA07G0061600"/>
</dbReference>
<feature type="region of interest" description="Disordered" evidence="1">
    <location>
        <begin position="1"/>
        <end position="27"/>
    </location>
</feature>
<feature type="compositionally biased region" description="Gly residues" evidence="1">
    <location>
        <begin position="61"/>
        <end position="72"/>
    </location>
</feature>
<reference evidence="3 4" key="2">
    <citation type="submission" date="2018-04" db="EMBL/GenBank/DDBJ databases">
        <title>OglaRS2 (Oryza glaberrima Reference Sequence Version 2).</title>
        <authorList>
            <person name="Zhang J."/>
            <person name="Kudrna D."/>
            <person name="Lee S."/>
            <person name="Talag J."/>
            <person name="Rajasekar S."/>
            <person name="Wing R.A."/>
        </authorList>
    </citation>
    <scope>NUCLEOTIDE SEQUENCE [LARGE SCALE GENOMIC DNA]</scope>
    <source>
        <strain evidence="3 4">cv. IRGC 96717</strain>
    </source>
</reference>
<evidence type="ECO:0000313" key="4">
    <source>
        <dbReference type="Proteomes" id="UP000007306"/>
    </source>
</evidence>
<sequence>MAGDEGAATAARLARGGGAPVTGDGKGRVAELPLTTAHPTVVMATADDDGDGGAAAPDMAGGDGLLGGGGDGATEHGKAWE</sequence>
<feature type="domain" description="DUF834" evidence="2">
    <location>
        <begin position="11"/>
        <end position="53"/>
    </location>
</feature>
<feature type="region of interest" description="Disordered" evidence="1">
    <location>
        <begin position="44"/>
        <end position="81"/>
    </location>
</feature>
<organism evidence="3 4">
    <name type="scientific">Oryza glaberrima</name>
    <name type="common">African rice</name>
    <dbReference type="NCBI Taxonomy" id="4538"/>
    <lineage>
        <taxon>Eukaryota</taxon>
        <taxon>Viridiplantae</taxon>
        <taxon>Streptophyta</taxon>
        <taxon>Embryophyta</taxon>
        <taxon>Tracheophyta</taxon>
        <taxon>Spermatophyta</taxon>
        <taxon>Magnoliopsida</taxon>
        <taxon>Liliopsida</taxon>
        <taxon>Poales</taxon>
        <taxon>Poaceae</taxon>
        <taxon>BOP clade</taxon>
        <taxon>Oryzoideae</taxon>
        <taxon>Oryzeae</taxon>
        <taxon>Oryzinae</taxon>
        <taxon>Oryza</taxon>
    </lineage>
</organism>
<name>I1Q924_ORYGL</name>
<evidence type="ECO:0000259" key="2">
    <source>
        <dbReference type="Pfam" id="PF05754"/>
    </source>
</evidence>
<dbReference type="Proteomes" id="UP000007306">
    <property type="component" value="Chromosome 7"/>
</dbReference>
<reference evidence="3" key="1">
    <citation type="submission" date="2015-06" db="UniProtKB">
        <authorList>
            <consortium name="EnsemblPlants"/>
        </authorList>
    </citation>
    <scope>IDENTIFICATION</scope>
</reference>
<dbReference type="InterPro" id="IPR008552">
    <property type="entry name" value="DUF834"/>
</dbReference>
<evidence type="ECO:0000313" key="3">
    <source>
        <dbReference type="EnsemblPlants" id="ORGLA07G0061600.1"/>
    </source>
</evidence>
<proteinExistence type="predicted"/>
<protein>
    <recommendedName>
        <fullName evidence="2">DUF834 domain-containing protein</fullName>
    </recommendedName>
</protein>
<evidence type="ECO:0000256" key="1">
    <source>
        <dbReference type="SAM" id="MobiDB-lite"/>
    </source>
</evidence>
<dbReference type="HOGENOM" id="CLU_2577779_0_0_1"/>
<dbReference type="Gramene" id="ORGLA07G0061600.1">
    <property type="protein sequence ID" value="ORGLA07G0061600.1"/>
    <property type="gene ID" value="ORGLA07G0061600"/>
</dbReference>
<keyword evidence="4" id="KW-1185">Reference proteome</keyword>
<feature type="compositionally biased region" description="Low complexity" evidence="1">
    <location>
        <begin position="1"/>
        <end position="14"/>
    </location>
</feature>
<dbReference type="AlphaFoldDB" id="I1Q924"/>
<accession>I1Q924</accession>
<dbReference type="Pfam" id="PF05754">
    <property type="entry name" value="DUF834"/>
    <property type="match status" value="1"/>
</dbReference>